<evidence type="ECO:0000256" key="1">
    <source>
        <dbReference type="SAM" id="SignalP"/>
    </source>
</evidence>
<dbReference type="GeneID" id="66553843"/>
<accession>A6GW58</accession>
<dbReference type="RefSeq" id="WP_011962391.1">
    <property type="nucleotide sequence ID" value="NC_009613.3"/>
</dbReference>
<feature type="chain" id="PRO_5002698260" description="C1q domain-containing protein" evidence="1">
    <location>
        <begin position="19"/>
        <end position="232"/>
    </location>
</feature>
<dbReference type="PATRIC" id="fig|402612.5.peg.224"/>
<protein>
    <recommendedName>
        <fullName evidence="4">C1q domain-containing protein</fullName>
    </recommendedName>
</protein>
<keyword evidence="1" id="KW-0732">Signal</keyword>
<evidence type="ECO:0008006" key="4">
    <source>
        <dbReference type="Google" id="ProtNLM"/>
    </source>
</evidence>
<feature type="signal peptide" evidence="1">
    <location>
        <begin position="1"/>
        <end position="18"/>
    </location>
</feature>
<dbReference type="eggNOG" id="ENOG5030Z83">
    <property type="taxonomic scope" value="Bacteria"/>
</dbReference>
<reference evidence="2 3" key="1">
    <citation type="journal article" date="2007" name="Nat. Biotechnol.">
        <title>Complete genome sequence of the fish pathogen Flavobacterium psychrophilum.</title>
        <authorList>
            <person name="Duchaud E."/>
            <person name="Boussaha M."/>
            <person name="Loux V."/>
            <person name="Bernardet J.F."/>
            <person name="Michel C."/>
            <person name="Kerouault B."/>
            <person name="Mondot S."/>
            <person name="Nicolas P."/>
            <person name="Bossy R."/>
            <person name="Caron C."/>
            <person name="Bessieres P."/>
            <person name="Gibrat J.F."/>
            <person name="Claverol S."/>
            <person name="Dumetz F."/>
            <person name="Le Henaff M."/>
            <person name="Benmansour A."/>
        </authorList>
    </citation>
    <scope>NUCLEOTIDE SEQUENCE [LARGE SCALE GENOMIC DNA]</scope>
    <source>
        <strain evidence="3">ATCC 49511 / DSM 21280 / CIP 103535 / JIP02/86</strain>
    </source>
</reference>
<dbReference type="OrthoDB" id="1345111at2"/>
<dbReference type="AlphaFoldDB" id="A6GW58"/>
<gene>
    <name evidence="2" type="ordered locus">FP0215</name>
</gene>
<evidence type="ECO:0000313" key="2">
    <source>
        <dbReference type="EMBL" id="CAL42331.1"/>
    </source>
</evidence>
<evidence type="ECO:0000313" key="3">
    <source>
        <dbReference type="Proteomes" id="UP000006394"/>
    </source>
</evidence>
<dbReference type="KEGG" id="fps:FP0215"/>
<proteinExistence type="predicted"/>
<dbReference type="Proteomes" id="UP000006394">
    <property type="component" value="Chromosome"/>
</dbReference>
<organism evidence="2 3">
    <name type="scientific">Flavobacterium psychrophilum (strain ATCC 49511 / DSM 21280 / CIP 103535 / JIP02/86)</name>
    <dbReference type="NCBI Taxonomy" id="402612"/>
    <lineage>
        <taxon>Bacteria</taxon>
        <taxon>Pseudomonadati</taxon>
        <taxon>Bacteroidota</taxon>
        <taxon>Flavobacteriia</taxon>
        <taxon>Flavobacteriales</taxon>
        <taxon>Flavobacteriaceae</taxon>
        <taxon>Flavobacterium</taxon>
    </lineage>
</organism>
<sequence length="232" mass="24675">MKKFIIILAFTNTLSLLAQNVGINTTSPSKTLDINGELRIQTLPDANADATANKELVVNAAGDVKTTDRNTIGAILLQDNTPNTTGKTWNSTATANTDGNVTNTLYSTTITTTKPNQLVNVVMMMPYQIFDFGTTTALPHDPSTRCITASLAINCGTAGADVIVAAHTDFFSGGFNLTLPYYFTISGTIKIPTAGIYTLKSLINLKSKGTGDFKIDFTGTGENGYILARSCN</sequence>
<dbReference type="HOGENOM" id="CLU_1193394_0_0_10"/>
<dbReference type="STRING" id="402612.FP0215"/>
<name>A6GW58_FLAPJ</name>
<dbReference type="EMBL" id="AM398681">
    <property type="protein sequence ID" value="CAL42331.1"/>
    <property type="molecule type" value="Genomic_DNA"/>
</dbReference>
<keyword evidence="3" id="KW-1185">Reference proteome</keyword>
<dbReference type="EnsemblBacteria" id="CAL42331">
    <property type="protein sequence ID" value="CAL42331"/>
    <property type="gene ID" value="FP0215"/>
</dbReference>